<evidence type="ECO:0000256" key="2">
    <source>
        <dbReference type="SAM" id="MobiDB-lite"/>
    </source>
</evidence>
<dbReference type="PANTHER" id="PTHR42886">
    <property type="entry name" value="RE40534P-RELATED"/>
    <property type="match status" value="1"/>
</dbReference>
<dbReference type="InterPro" id="IPR000073">
    <property type="entry name" value="AB_hydrolase_1"/>
</dbReference>
<organism evidence="4">
    <name type="scientific">Ditylum brightwellii</name>
    <dbReference type="NCBI Taxonomy" id="49249"/>
    <lineage>
        <taxon>Eukaryota</taxon>
        <taxon>Sar</taxon>
        <taxon>Stramenopiles</taxon>
        <taxon>Ochrophyta</taxon>
        <taxon>Bacillariophyta</taxon>
        <taxon>Mediophyceae</taxon>
        <taxon>Lithodesmiophycidae</taxon>
        <taxon>Lithodesmiales</taxon>
        <taxon>Lithodesmiaceae</taxon>
        <taxon>Ditylum</taxon>
    </lineage>
</organism>
<evidence type="ECO:0000256" key="1">
    <source>
        <dbReference type="ARBA" id="ARBA00038097"/>
    </source>
</evidence>
<dbReference type="EMBL" id="HBNS01056544">
    <property type="protein sequence ID" value="CAE4660093.1"/>
    <property type="molecule type" value="Transcribed_RNA"/>
</dbReference>
<dbReference type="AlphaFoldDB" id="A0A6S9KJ07"/>
<dbReference type="SUPFAM" id="SSF53474">
    <property type="entry name" value="alpha/beta-Hydrolases"/>
    <property type="match status" value="1"/>
</dbReference>
<dbReference type="PANTHER" id="PTHR42886:SF29">
    <property type="entry name" value="PUMMELIG, ISOFORM A"/>
    <property type="match status" value="1"/>
</dbReference>
<gene>
    <name evidence="4" type="ORF">DBRI00130_LOCUS40721</name>
</gene>
<protein>
    <recommendedName>
        <fullName evidence="3">AB hydrolase-1 domain-containing protein</fullName>
    </recommendedName>
</protein>
<comment type="similarity">
    <text evidence="1">Belongs to the peptidase S33 family. ABHD4/ABHD5 subfamily.</text>
</comment>
<feature type="region of interest" description="Disordered" evidence="2">
    <location>
        <begin position="423"/>
        <end position="449"/>
    </location>
</feature>
<accession>A0A6S9KJ07</accession>
<dbReference type="Gene3D" id="3.40.50.1820">
    <property type="entry name" value="alpha/beta hydrolase"/>
    <property type="match status" value="1"/>
</dbReference>
<dbReference type="GO" id="GO:0052689">
    <property type="term" value="F:carboxylic ester hydrolase activity"/>
    <property type="evidence" value="ECO:0007669"/>
    <property type="project" value="TreeGrafter"/>
</dbReference>
<dbReference type="Pfam" id="PF00561">
    <property type="entry name" value="Abhydrolase_1"/>
    <property type="match status" value="1"/>
</dbReference>
<name>A0A6S9KJ07_9STRA</name>
<dbReference type="GO" id="GO:0042171">
    <property type="term" value="F:lysophosphatidic acid acyltransferase activity"/>
    <property type="evidence" value="ECO:0007669"/>
    <property type="project" value="TreeGrafter"/>
</dbReference>
<feature type="domain" description="AB hydrolase-1" evidence="3">
    <location>
        <begin position="101"/>
        <end position="380"/>
    </location>
</feature>
<evidence type="ECO:0000313" key="4">
    <source>
        <dbReference type="EMBL" id="CAE4660093.1"/>
    </source>
</evidence>
<sequence>MTSLVSYLFTSASTQIANCVKDLRSSEASLVEIARERYASIPHDISNVHLELIDTRIPHSAVPIKDNSKGGGCQIFPQDELIVHGVKVVDKSFTNKQNETPPLVMLHGYANGCLYFYRNLVSLSQTHFPTIYALDMLGWGLSSRPKFETVPDNTSVESAEAFFVESLEAWREKNQIDKMMLAGHSMGGYISVAYAEKYPQRVERLILLSPVGVPENKIDDLANFVNALPFTTRLALKTFRFMFGQGITPSMFLRSMPQSRSKQLVEGYVERRLPSIECPEEKSVLANYLHQNAMLPGSGEHCLSRILNPGAFAKKPLLYRIPLLNVKSVHFLYGQNDWMDAKGGIDVQKLCSERRGDGSHSPQVHVYGVKNAGHLLMLENADEFNSALIMAGGGEHALSPDSPKPEQFDYLNTNHEGFFRQSRLKAQQEKEQESADTVGDATESVQTTQ</sequence>
<evidence type="ECO:0000259" key="3">
    <source>
        <dbReference type="Pfam" id="PF00561"/>
    </source>
</evidence>
<dbReference type="GO" id="GO:0006654">
    <property type="term" value="P:phosphatidic acid biosynthetic process"/>
    <property type="evidence" value="ECO:0007669"/>
    <property type="project" value="TreeGrafter"/>
</dbReference>
<dbReference type="InterPro" id="IPR029058">
    <property type="entry name" value="AB_hydrolase_fold"/>
</dbReference>
<reference evidence="4" key="1">
    <citation type="submission" date="2021-01" db="EMBL/GenBank/DDBJ databases">
        <authorList>
            <person name="Corre E."/>
            <person name="Pelletier E."/>
            <person name="Niang G."/>
            <person name="Scheremetjew M."/>
            <person name="Finn R."/>
            <person name="Kale V."/>
            <person name="Holt S."/>
            <person name="Cochrane G."/>
            <person name="Meng A."/>
            <person name="Brown T."/>
            <person name="Cohen L."/>
        </authorList>
    </citation>
    <scope>NUCLEOTIDE SEQUENCE</scope>
    <source>
        <strain evidence="4">GSO104</strain>
    </source>
</reference>
<dbReference type="PRINTS" id="PR00111">
    <property type="entry name" value="ABHYDROLASE"/>
</dbReference>
<dbReference type="GO" id="GO:0055088">
    <property type="term" value="P:lipid homeostasis"/>
    <property type="evidence" value="ECO:0007669"/>
    <property type="project" value="TreeGrafter"/>
</dbReference>
<proteinExistence type="inferred from homology"/>